<accession>A0A448WMJ2</accession>
<keyword evidence="3" id="KW-1185">Reference proteome</keyword>
<evidence type="ECO:0000313" key="2">
    <source>
        <dbReference type="EMBL" id="VEL15450.1"/>
    </source>
</evidence>
<name>A0A448WMJ2_9PLAT</name>
<dbReference type="EMBL" id="CAAALY010024639">
    <property type="protein sequence ID" value="VEL15450.1"/>
    <property type="molecule type" value="Genomic_DNA"/>
</dbReference>
<feature type="region of interest" description="Disordered" evidence="1">
    <location>
        <begin position="1"/>
        <end position="25"/>
    </location>
</feature>
<protein>
    <submittedName>
        <fullName evidence="2">Uncharacterized protein</fullName>
    </submittedName>
</protein>
<evidence type="ECO:0000313" key="3">
    <source>
        <dbReference type="Proteomes" id="UP000784294"/>
    </source>
</evidence>
<dbReference type="AlphaFoldDB" id="A0A448WMJ2"/>
<sequence>MRPSGDSLDEHHLSSDPPMLISIAGEVPGSRSYHSSCFSNGNSIYRPKGPVTPKSAPATTHKVLLPSMASRALVETTNGLGLANVSLYLSSSQPSKYDS</sequence>
<comment type="caution">
    <text evidence="2">The sequence shown here is derived from an EMBL/GenBank/DDBJ whole genome shotgun (WGS) entry which is preliminary data.</text>
</comment>
<organism evidence="2 3">
    <name type="scientific">Protopolystoma xenopodis</name>
    <dbReference type="NCBI Taxonomy" id="117903"/>
    <lineage>
        <taxon>Eukaryota</taxon>
        <taxon>Metazoa</taxon>
        <taxon>Spiralia</taxon>
        <taxon>Lophotrochozoa</taxon>
        <taxon>Platyhelminthes</taxon>
        <taxon>Monogenea</taxon>
        <taxon>Polyopisthocotylea</taxon>
        <taxon>Polystomatidea</taxon>
        <taxon>Polystomatidae</taxon>
        <taxon>Protopolystoma</taxon>
    </lineage>
</organism>
<dbReference type="Proteomes" id="UP000784294">
    <property type="component" value="Unassembled WGS sequence"/>
</dbReference>
<gene>
    <name evidence="2" type="ORF">PXEA_LOCUS8890</name>
</gene>
<evidence type="ECO:0000256" key="1">
    <source>
        <dbReference type="SAM" id="MobiDB-lite"/>
    </source>
</evidence>
<proteinExistence type="predicted"/>
<reference evidence="2" key="1">
    <citation type="submission" date="2018-11" db="EMBL/GenBank/DDBJ databases">
        <authorList>
            <consortium name="Pathogen Informatics"/>
        </authorList>
    </citation>
    <scope>NUCLEOTIDE SEQUENCE</scope>
</reference>